<evidence type="ECO:0000313" key="1">
    <source>
        <dbReference type="EMBL" id="KHE41906.1"/>
    </source>
</evidence>
<proteinExistence type="predicted"/>
<name>A0ABR4YIK9_9BACT</name>
<gene>
    <name evidence="1" type="ORF">LG35_06575</name>
</gene>
<evidence type="ECO:0000313" key="2">
    <source>
        <dbReference type="Proteomes" id="UP000030889"/>
    </source>
</evidence>
<organism evidence="1 2">
    <name type="scientific">Alistipes inops</name>
    <dbReference type="NCBI Taxonomy" id="1501391"/>
    <lineage>
        <taxon>Bacteria</taxon>
        <taxon>Pseudomonadati</taxon>
        <taxon>Bacteroidota</taxon>
        <taxon>Bacteroidia</taxon>
        <taxon>Bacteroidales</taxon>
        <taxon>Rikenellaceae</taxon>
        <taxon>Alistipes</taxon>
    </lineage>
</organism>
<keyword evidence="2" id="KW-1185">Reference proteome</keyword>
<dbReference type="EMBL" id="JRGF01000007">
    <property type="protein sequence ID" value="KHE41906.1"/>
    <property type="molecule type" value="Genomic_DNA"/>
</dbReference>
<sequence>MLKDDAAIPYREYIARGMSGRGIPRGFVGRFRGGYPDAVRRFPAGDTRACPAMKIADLFVI</sequence>
<protein>
    <submittedName>
        <fullName evidence="1">Uncharacterized protein</fullName>
    </submittedName>
</protein>
<dbReference type="Proteomes" id="UP000030889">
    <property type="component" value="Unassembled WGS sequence"/>
</dbReference>
<comment type="caution">
    <text evidence="1">The sequence shown here is derived from an EMBL/GenBank/DDBJ whole genome shotgun (WGS) entry which is preliminary data.</text>
</comment>
<reference evidence="1 2" key="1">
    <citation type="submission" date="2014-09" db="EMBL/GenBank/DDBJ databases">
        <title>Alistipes sp. 627, sp. nov., a novel member of the family Rikenellaceae isolated from human faeces.</title>
        <authorList>
            <person name="Shkoporov A.N."/>
            <person name="Chaplin A.V."/>
            <person name="Motuzova O.V."/>
            <person name="Kafarskaia L.I."/>
            <person name="Khokhlova E.V."/>
            <person name="Efimov B.A."/>
        </authorList>
    </citation>
    <scope>NUCLEOTIDE SEQUENCE [LARGE SCALE GENOMIC DNA]</scope>
    <source>
        <strain evidence="1 2">627</strain>
    </source>
</reference>
<accession>A0ABR4YIK9</accession>